<keyword evidence="1" id="KW-0902">Two-component regulatory system</keyword>
<dbReference type="InterPro" id="IPR036641">
    <property type="entry name" value="HPT_dom_sf"/>
</dbReference>
<gene>
    <name evidence="3" type="ORF">OB2597_20041</name>
</gene>
<accession>A3U0W8</accession>
<protein>
    <recommendedName>
        <fullName evidence="2">HPt domain-containing protein</fullName>
    </recommendedName>
</protein>
<evidence type="ECO:0000256" key="1">
    <source>
        <dbReference type="ARBA" id="ARBA00023012"/>
    </source>
</evidence>
<dbReference type="AlphaFoldDB" id="A3U0W8"/>
<dbReference type="Proteomes" id="UP000004318">
    <property type="component" value="Unassembled WGS sequence"/>
</dbReference>
<dbReference type="InterPro" id="IPR008207">
    <property type="entry name" value="Sig_transdc_His_kin_Hpt_dom"/>
</dbReference>
<sequence length="124" mass="14174">MIALAERERLFEQRVQKTRARFVANLPERLEAIREAARSSEATDGRETQLRKVHRLLHDMAGSAAMLELAEIETSVRRALEIAEEADVRNSPFNREELFLIEAALFDIQATADRTHTKNRTDTA</sequence>
<keyword evidence="4" id="KW-1185">Reference proteome</keyword>
<dbReference type="STRING" id="252305.OB2597_20041"/>
<dbReference type="Gene3D" id="1.20.120.160">
    <property type="entry name" value="HPT domain"/>
    <property type="match status" value="1"/>
</dbReference>
<dbReference type="EMBL" id="AAMO01000008">
    <property type="protein sequence ID" value="EAQ02409.1"/>
    <property type="molecule type" value="Genomic_DNA"/>
</dbReference>
<evidence type="ECO:0000259" key="2">
    <source>
        <dbReference type="Pfam" id="PF01627"/>
    </source>
</evidence>
<dbReference type="Pfam" id="PF01627">
    <property type="entry name" value="Hpt"/>
    <property type="match status" value="1"/>
</dbReference>
<organism evidence="3 4">
    <name type="scientific">Pseudooceanicola batsensis (strain ATCC BAA-863 / DSM 15984 / KCTC 12145 / HTCC2597)</name>
    <name type="common">Oceanicola batsensis</name>
    <dbReference type="NCBI Taxonomy" id="252305"/>
    <lineage>
        <taxon>Bacteria</taxon>
        <taxon>Pseudomonadati</taxon>
        <taxon>Pseudomonadota</taxon>
        <taxon>Alphaproteobacteria</taxon>
        <taxon>Rhodobacterales</taxon>
        <taxon>Paracoccaceae</taxon>
        <taxon>Pseudooceanicola</taxon>
    </lineage>
</organism>
<comment type="caution">
    <text evidence="3">The sequence shown here is derived from an EMBL/GenBank/DDBJ whole genome shotgun (WGS) entry which is preliminary data.</text>
</comment>
<feature type="domain" description="HPt" evidence="2">
    <location>
        <begin position="20"/>
        <end position="88"/>
    </location>
</feature>
<dbReference type="SUPFAM" id="SSF47226">
    <property type="entry name" value="Histidine-containing phosphotransfer domain, HPT domain"/>
    <property type="match status" value="1"/>
</dbReference>
<evidence type="ECO:0000313" key="4">
    <source>
        <dbReference type="Proteomes" id="UP000004318"/>
    </source>
</evidence>
<evidence type="ECO:0000313" key="3">
    <source>
        <dbReference type="EMBL" id="EAQ02409.1"/>
    </source>
</evidence>
<dbReference type="GO" id="GO:0004672">
    <property type="term" value="F:protein kinase activity"/>
    <property type="evidence" value="ECO:0007669"/>
    <property type="project" value="UniProtKB-ARBA"/>
</dbReference>
<proteinExistence type="predicted"/>
<dbReference type="GO" id="GO:0000160">
    <property type="term" value="P:phosphorelay signal transduction system"/>
    <property type="evidence" value="ECO:0007669"/>
    <property type="project" value="UniProtKB-KW"/>
</dbReference>
<dbReference type="HOGENOM" id="CLU_2001507_0_0_5"/>
<reference evidence="3 4" key="1">
    <citation type="journal article" date="2010" name="J. Bacteriol.">
        <title>Genome sequences of Oceanicola granulosus HTCC2516(T) and Oceanicola batsensis HTCC2597(TDelta).</title>
        <authorList>
            <person name="Thrash J.C."/>
            <person name="Cho J.C."/>
            <person name="Vergin K.L."/>
            <person name="Giovannoni S.J."/>
        </authorList>
    </citation>
    <scope>NUCLEOTIDE SEQUENCE [LARGE SCALE GENOMIC DNA]</scope>
    <source>
        <strain evidence="4">ATCC BAA-863 / DSM 15984 / KCTC 12145 / HTCC2597</strain>
    </source>
</reference>
<name>A3U0W8_PSEBH</name>